<feature type="transmembrane region" description="Helical" evidence="8">
    <location>
        <begin position="56"/>
        <end position="74"/>
    </location>
</feature>
<dbReference type="InterPro" id="IPR000175">
    <property type="entry name" value="Na/ntran_symport"/>
</dbReference>
<dbReference type="OrthoDB" id="6581954at2759"/>
<dbReference type="GeneID" id="20207270"/>
<dbReference type="EnsemblMetazoa" id="HelroT179367">
    <property type="protein sequence ID" value="HelroP179367"/>
    <property type="gene ID" value="HelroG179367"/>
</dbReference>
<dbReference type="PANTHER" id="PTHR11616">
    <property type="entry name" value="SODIUM/CHLORIDE DEPENDENT TRANSPORTER"/>
    <property type="match status" value="1"/>
</dbReference>
<gene>
    <name evidence="10" type="primary">20207270</name>
    <name evidence="9" type="ORF">HELRODRAFT_179367</name>
</gene>
<feature type="binding site" evidence="6">
    <location>
        <position position="40"/>
    </location>
    <ligand>
        <name>Na(+)</name>
        <dbReference type="ChEBI" id="CHEBI:29101"/>
        <label>1</label>
    </ligand>
</feature>
<dbReference type="HOGENOM" id="CLU_148425_1_0_1"/>
<dbReference type="GO" id="GO:0046872">
    <property type="term" value="F:metal ion binding"/>
    <property type="evidence" value="ECO:0007669"/>
    <property type="project" value="UniProtKB-KW"/>
</dbReference>
<dbReference type="PRINTS" id="PR00176">
    <property type="entry name" value="NANEUSMPORT"/>
</dbReference>
<dbReference type="CTD" id="20207270"/>
<keyword evidence="2 7" id="KW-0813">Transport</keyword>
<comment type="subcellular location">
    <subcellularLocation>
        <location evidence="1">Membrane</location>
        <topology evidence="1">Multi-pass membrane protein</topology>
    </subcellularLocation>
</comment>
<dbReference type="GO" id="GO:0015293">
    <property type="term" value="F:symporter activity"/>
    <property type="evidence" value="ECO:0007669"/>
    <property type="project" value="UniProtKB-KW"/>
</dbReference>
<feature type="binding site" evidence="6">
    <location>
        <position position="35"/>
    </location>
    <ligand>
        <name>Na(+)</name>
        <dbReference type="ChEBI" id="CHEBI:29101"/>
        <label>1</label>
    </ligand>
</feature>
<evidence type="ECO:0000313" key="10">
    <source>
        <dbReference type="EnsemblMetazoa" id="HelroP179367"/>
    </source>
</evidence>
<dbReference type="EMBL" id="KB097519">
    <property type="protein sequence ID" value="ESN95589.1"/>
    <property type="molecule type" value="Genomic_DNA"/>
</dbReference>
<dbReference type="Pfam" id="PF00209">
    <property type="entry name" value="SNF"/>
    <property type="match status" value="1"/>
</dbReference>
<evidence type="ECO:0000256" key="4">
    <source>
        <dbReference type="ARBA" id="ARBA00022989"/>
    </source>
</evidence>
<dbReference type="eggNOG" id="KOG3660">
    <property type="taxonomic scope" value="Eukaryota"/>
</dbReference>
<dbReference type="GO" id="GO:0016020">
    <property type="term" value="C:membrane"/>
    <property type="evidence" value="ECO:0007669"/>
    <property type="project" value="UniProtKB-SubCell"/>
</dbReference>
<organism evidence="10 11">
    <name type="scientific">Helobdella robusta</name>
    <name type="common">Californian leech</name>
    <dbReference type="NCBI Taxonomy" id="6412"/>
    <lineage>
        <taxon>Eukaryota</taxon>
        <taxon>Metazoa</taxon>
        <taxon>Spiralia</taxon>
        <taxon>Lophotrochozoa</taxon>
        <taxon>Annelida</taxon>
        <taxon>Clitellata</taxon>
        <taxon>Hirudinea</taxon>
        <taxon>Rhynchobdellida</taxon>
        <taxon>Glossiphoniidae</taxon>
        <taxon>Helobdella</taxon>
    </lineage>
</organism>
<keyword evidence="4 8" id="KW-1133">Transmembrane helix</keyword>
<comment type="similarity">
    <text evidence="7">Belongs to the sodium:neurotransmitter symporter (SNF) (TC 2.A.22) family.</text>
</comment>
<keyword evidence="7" id="KW-0769">Symport</keyword>
<dbReference type="KEGG" id="hro:HELRODRAFT_179367"/>
<evidence type="ECO:0000256" key="5">
    <source>
        <dbReference type="ARBA" id="ARBA00023136"/>
    </source>
</evidence>
<dbReference type="RefSeq" id="XP_009026447.1">
    <property type="nucleotide sequence ID" value="XM_009028199.1"/>
</dbReference>
<dbReference type="Proteomes" id="UP000015101">
    <property type="component" value="Unassembled WGS sequence"/>
</dbReference>
<dbReference type="PROSITE" id="PS00610">
    <property type="entry name" value="NA_NEUROTRAN_SYMP_1"/>
    <property type="match status" value="1"/>
</dbReference>
<keyword evidence="5 8" id="KW-0472">Membrane</keyword>
<dbReference type="PROSITE" id="PS50267">
    <property type="entry name" value="NA_NEUROTRAN_SYMP_3"/>
    <property type="match status" value="1"/>
</dbReference>
<name>T1FEM1_HELRO</name>
<evidence type="ECO:0000256" key="3">
    <source>
        <dbReference type="ARBA" id="ARBA00022692"/>
    </source>
</evidence>
<accession>T1FEM1</accession>
<dbReference type="SUPFAM" id="SSF161070">
    <property type="entry name" value="SNF-like"/>
    <property type="match status" value="1"/>
</dbReference>
<evidence type="ECO:0000313" key="11">
    <source>
        <dbReference type="Proteomes" id="UP000015101"/>
    </source>
</evidence>
<evidence type="ECO:0000256" key="2">
    <source>
        <dbReference type="ARBA" id="ARBA00022448"/>
    </source>
</evidence>
<dbReference type="STRING" id="6412.T1FEM1"/>
<evidence type="ECO:0000256" key="6">
    <source>
        <dbReference type="PIRSR" id="PIRSR600175-1"/>
    </source>
</evidence>
<feature type="binding site" evidence="6">
    <location>
        <position position="36"/>
    </location>
    <ligand>
        <name>Na(+)</name>
        <dbReference type="ChEBI" id="CHEBI:29101"/>
        <label>1</label>
    </ligand>
</feature>
<protein>
    <recommendedName>
        <fullName evidence="7">Transporter</fullName>
    </recommendedName>
</protein>
<reference evidence="10" key="3">
    <citation type="submission" date="2015-06" db="UniProtKB">
        <authorList>
            <consortium name="EnsemblMetazoa"/>
        </authorList>
    </citation>
    <scope>IDENTIFICATION</scope>
</reference>
<reference evidence="9 11" key="2">
    <citation type="journal article" date="2013" name="Nature">
        <title>Insights into bilaterian evolution from three spiralian genomes.</title>
        <authorList>
            <person name="Simakov O."/>
            <person name="Marletaz F."/>
            <person name="Cho S.J."/>
            <person name="Edsinger-Gonzales E."/>
            <person name="Havlak P."/>
            <person name="Hellsten U."/>
            <person name="Kuo D.H."/>
            <person name="Larsson T."/>
            <person name="Lv J."/>
            <person name="Arendt D."/>
            <person name="Savage R."/>
            <person name="Osoegawa K."/>
            <person name="de Jong P."/>
            <person name="Grimwood J."/>
            <person name="Chapman J.A."/>
            <person name="Shapiro H."/>
            <person name="Aerts A."/>
            <person name="Otillar R.P."/>
            <person name="Terry A.Y."/>
            <person name="Boore J.L."/>
            <person name="Grigoriev I.V."/>
            <person name="Lindberg D.R."/>
            <person name="Seaver E.C."/>
            <person name="Weisblat D.A."/>
            <person name="Putnam N.H."/>
            <person name="Rokhsar D.S."/>
        </authorList>
    </citation>
    <scope>NUCLEOTIDE SEQUENCE</scope>
</reference>
<evidence type="ECO:0000256" key="7">
    <source>
        <dbReference type="RuleBase" id="RU003732"/>
    </source>
</evidence>
<keyword evidence="6" id="KW-0915">Sodium</keyword>
<proteinExistence type="inferred from homology"/>
<feature type="binding site" evidence="6">
    <location>
        <position position="33"/>
    </location>
    <ligand>
        <name>Na(+)</name>
        <dbReference type="ChEBI" id="CHEBI:29101"/>
        <label>1</label>
    </ligand>
</feature>
<dbReference type="InterPro" id="IPR037272">
    <property type="entry name" value="SNS_sf"/>
</dbReference>
<evidence type="ECO:0000256" key="8">
    <source>
        <dbReference type="SAM" id="Phobius"/>
    </source>
</evidence>
<evidence type="ECO:0000313" key="9">
    <source>
        <dbReference type="EMBL" id="ESN95589.1"/>
    </source>
</evidence>
<dbReference type="EMBL" id="AMQM01006817">
    <property type="status" value="NOT_ANNOTATED_CDS"/>
    <property type="molecule type" value="Genomic_DNA"/>
</dbReference>
<evidence type="ECO:0000256" key="1">
    <source>
        <dbReference type="ARBA" id="ARBA00004141"/>
    </source>
</evidence>
<dbReference type="PANTHER" id="PTHR11616:SF241">
    <property type="entry name" value="SODIUM- AND CHLORIDE-DEPENDENT GLYCINE TRANSPORTER 2"/>
    <property type="match status" value="1"/>
</dbReference>
<sequence>MFQQEYLYSSAARDGVERAAWSNKFEFILTIVGLAVGLGNLWRFPYLCYRNGGGAFLIPYFGSLFLLGIPIFLLEMAVGQFCGKGPIGMWSLNMLLKGSINSTAALANASNCLTGPAEEYF</sequence>
<dbReference type="InParanoid" id="T1FEM1"/>
<keyword evidence="11" id="KW-1185">Reference proteome</keyword>
<dbReference type="AlphaFoldDB" id="T1FEM1"/>
<feature type="transmembrane region" description="Helical" evidence="8">
    <location>
        <begin position="27"/>
        <end position="44"/>
    </location>
</feature>
<keyword evidence="6" id="KW-0479">Metal-binding</keyword>
<reference evidence="11" key="1">
    <citation type="submission" date="2012-12" db="EMBL/GenBank/DDBJ databases">
        <authorList>
            <person name="Hellsten U."/>
            <person name="Grimwood J."/>
            <person name="Chapman J.A."/>
            <person name="Shapiro H."/>
            <person name="Aerts A."/>
            <person name="Otillar R.P."/>
            <person name="Terry A.Y."/>
            <person name="Boore J.L."/>
            <person name="Simakov O."/>
            <person name="Marletaz F."/>
            <person name="Cho S.-J."/>
            <person name="Edsinger-Gonzales E."/>
            <person name="Havlak P."/>
            <person name="Kuo D.-H."/>
            <person name="Larsson T."/>
            <person name="Lv J."/>
            <person name="Arendt D."/>
            <person name="Savage R."/>
            <person name="Osoegawa K."/>
            <person name="de Jong P."/>
            <person name="Lindberg D.R."/>
            <person name="Seaver E.C."/>
            <person name="Weisblat D.A."/>
            <person name="Putnam N.H."/>
            <person name="Grigoriev I.V."/>
            <person name="Rokhsar D.S."/>
        </authorList>
    </citation>
    <scope>NUCLEOTIDE SEQUENCE</scope>
</reference>
<keyword evidence="3 7" id="KW-0812">Transmembrane</keyword>
<dbReference type="OMA" id="NASNCLT"/>